<proteinExistence type="inferred from homology"/>
<dbReference type="EMBL" id="GL377612">
    <property type="protein sequence ID" value="EFJ17707.1"/>
    <property type="molecule type" value="Genomic_DNA"/>
</dbReference>
<organism evidence="5">
    <name type="scientific">Selaginella moellendorffii</name>
    <name type="common">Spikemoss</name>
    <dbReference type="NCBI Taxonomy" id="88036"/>
    <lineage>
        <taxon>Eukaryota</taxon>
        <taxon>Viridiplantae</taxon>
        <taxon>Streptophyta</taxon>
        <taxon>Embryophyta</taxon>
        <taxon>Tracheophyta</taxon>
        <taxon>Lycopodiopsida</taxon>
        <taxon>Selaginellales</taxon>
        <taxon>Selaginellaceae</taxon>
        <taxon>Selaginella</taxon>
    </lineage>
</organism>
<dbReference type="eggNOG" id="KOG3937">
    <property type="taxonomic scope" value="Eukaryota"/>
</dbReference>
<feature type="domain" description="AAR2 C-terminal" evidence="2">
    <location>
        <begin position="201"/>
        <end position="366"/>
    </location>
</feature>
<dbReference type="InParanoid" id="D8SCH0"/>
<dbReference type="InterPro" id="IPR038514">
    <property type="entry name" value="AAR2_C_sf"/>
</dbReference>
<evidence type="ECO:0000313" key="5">
    <source>
        <dbReference type="Proteomes" id="UP000001514"/>
    </source>
</evidence>
<dbReference type="PANTHER" id="PTHR12689">
    <property type="entry name" value="A1 CISTRON SPLICING FACTOR AAR2-RELATED"/>
    <property type="match status" value="1"/>
</dbReference>
<dbReference type="InterPro" id="IPR038516">
    <property type="entry name" value="AAR2_N_sf"/>
</dbReference>
<evidence type="ECO:0000313" key="4">
    <source>
        <dbReference type="EMBL" id="EFJ17707.1"/>
    </source>
</evidence>
<dbReference type="AlphaFoldDB" id="D8SCH0"/>
<dbReference type="HOGENOM" id="CLU_036039_1_0_1"/>
<dbReference type="Gene3D" id="1.25.40.550">
    <property type="entry name" value="Aar2, C-terminal domain-like"/>
    <property type="match status" value="1"/>
</dbReference>
<dbReference type="InterPro" id="IPR033647">
    <property type="entry name" value="Aar2_N"/>
</dbReference>
<keyword evidence="5" id="KW-1185">Reference proteome</keyword>
<evidence type="ECO:0000259" key="2">
    <source>
        <dbReference type="Pfam" id="PF05282"/>
    </source>
</evidence>
<protein>
    <recommendedName>
        <fullName evidence="6">Protein AAR2 homolog</fullName>
    </recommendedName>
</protein>
<evidence type="ECO:0000256" key="1">
    <source>
        <dbReference type="ARBA" id="ARBA00006281"/>
    </source>
</evidence>
<dbReference type="FunFam" id="1.25.40.550:FF:000002">
    <property type="entry name" value="AAR2 protein family"/>
    <property type="match status" value="1"/>
</dbReference>
<accession>D8SCH0</accession>
<dbReference type="Pfam" id="PF20981">
    <property type="entry name" value="AAR2_1st"/>
    <property type="match status" value="1"/>
</dbReference>
<evidence type="ECO:0000259" key="3">
    <source>
        <dbReference type="Pfam" id="PF20981"/>
    </source>
</evidence>
<gene>
    <name evidence="4" type="ORF">SELMODRAFT_178632</name>
</gene>
<dbReference type="STRING" id="88036.D8SCH0"/>
<dbReference type="PANTHER" id="PTHR12689:SF4">
    <property type="entry name" value="PROTEIN AAR2 HOMOLOG"/>
    <property type="match status" value="1"/>
</dbReference>
<dbReference type="OMA" id="VWQSGGL"/>
<dbReference type="Proteomes" id="UP000001514">
    <property type="component" value="Unassembled WGS sequence"/>
</dbReference>
<dbReference type="Pfam" id="PF05282">
    <property type="entry name" value="AAR2"/>
    <property type="match status" value="1"/>
</dbReference>
<dbReference type="InterPro" id="IPR007946">
    <property type="entry name" value="AAR2"/>
</dbReference>
<dbReference type="InterPro" id="IPR033648">
    <property type="entry name" value="AAR2_C"/>
</dbReference>
<dbReference type="CDD" id="cd13777">
    <property type="entry name" value="Aar2_N"/>
    <property type="match status" value="1"/>
</dbReference>
<dbReference type="CDD" id="cd13778">
    <property type="entry name" value="Aar2_C"/>
    <property type="match status" value="1"/>
</dbReference>
<dbReference type="Gene3D" id="2.60.34.20">
    <property type="match status" value="1"/>
</dbReference>
<evidence type="ECO:0008006" key="6">
    <source>
        <dbReference type="Google" id="ProtNLM"/>
    </source>
</evidence>
<feature type="domain" description="AAR2 N-terminal" evidence="3">
    <location>
        <begin position="23"/>
        <end position="144"/>
    </location>
</feature>
<name>D8SCH0_SELML</name>
<dbReference type="KEGG" id="smo:SELMODRAFT_178632"/>
<dbReference type="Gramene" id="EFJ17707">
    <property type="protein sequence ID" value="EFJ17707"/>
    <property type="gene ID" value="SELMODRAFT_178632"/>
</dbReference>
<comment type="similarity">
    <text evidence="1">Belongs to the AAR2 family.</text>
</comment>
<sequence>MEESAPYSVRLEADKALHLVKQGSSLLLLDLPPSLSFGIDLQMFVVGTMFRGVKMVPPGPHFIYYSVMSRSGDAAPVTGFFITGTQSKEIFVKLTDPAEEERYAYAVRNLEFDKNLAPYDLHHFRRWEELSNYVTPAVIKRHEPRDGVISVVAEAELVEQHPQTAAERMMVEQIIKGKETYGFRNKEGGEGSTQDRSRCRYTRLPRLLKRSGAEAKDLTSLNLDKSIALEKALKESYDGSEELLLGELQFAYIAFLMGQSLEGFSQWKSIVSLMFGCQEAPLRTRTRLFVKFLEVLYHQMRQGLKNNKSDVALDDSSWFSADNFFRLLSKDFLLMLKTTQPVDGELLMQARRLKHLLESRLGWDLDNEISDANVDDDEYAPVVVMDV</sequence>
<dbReference type="GO" id="GO:0000244">
    <property type="term" value="P:spliceosomal tri-snRNP complex assembly"/>
    <property type="evidence" value="ECO:0000318"/>
    <property type="project" value="GO_Central"/>
</dbReference>
<reference evidence="4 5" key="1">
    <citation type="journal article" date="2011" name="Science">
        <title>The Selaginella genome identifies genetic changes associated with the evolution of vascular plants.</title>
        <authorList>
            <person name="Banks J.A."/>
            <person name="Nishiyama T."/>
            <person name="Hasebe M."/>
            <person name="Bowman J.L."/>
            <person name="Gribskov M."/>
            <person name="dePamphilis C."/>
            <person name="Albert V.A."/>
            <person name="Aono N."/>
            <person name="Aoyama T."/>
            <person name="Ambrose B.A."/>
            <person name="Ashton N.W."/>
            <person name="Axtell M.J."/>
            <person name="Barker E."/>
            <person name="Barker M.S."/>
            <person name="Bennetzen J.L."/>
            <person name="Bonawitz N.D."/>
            <person name="Chapple C."/>
            <person name="Cheng C."/>
            <person name="Correa L.G."/>
            <person name="Dacre M."/>
            <person name="DeBarry J."/>
            <person name="Dreyer I."/>
            <person name="Elias M."/>
            <person name="Engstrom E.M."/>
            <person name="Estelle M."/>
            <person name="Feng L."/>
            <person name="Finet C."/>
            <person name="Floyd S.K."/>
            <person name="Frommer W.B."/>
            <person name="Fujita T."/>
            <person name="Gramzow L."/>
            <person name="Gutensohn M."/>
            <person name="Harholt J."/>
            <person name="Hattori M."/>
            <person name="Heyl A."/>
            <person name="Hirai T."/>
            <person name="Hiwatashi Y."/>
            <person name="Ishikawa M."/>
            <person name="Iwata M."/>
            <person name="Karol K.G."/>
            <person name="Koehler B."/>
            <person name="Kolukisaoglu U."/>
            <person name="Kubo M."/>
            <person name="Kurata T."/>
            <person name="Lalonde S."/>
            <person name="Li K."/>
            <person name="Li Y."/>
            <person name="Litt A."/>
            <person name="Lyons E."/>
            <person name="Manning G."/>
            <person name="Maruyama T."/>
            <person name="Michael T.P."/>
            <person name="Mikami K."/>
            <person name="Miyazaki S."/>
            <person name="Morinaga S."/>
            <person name="Murata T."/>
            <person name="Mueller-Roeber B."/>
            <person name="Nelson D.R."/>
            <person name="Obara M."/>
            <person name="Oguri Y."/>
            <person name="Olmstead R.G."/>
            <person name="Onodera N."/>
            <person name="Petersen B.L."/>
            <person name="Pils B."/>
            <person name="Prigge M."/>
            <person name="Rensing S.A."/>
            <person name="Riano-Pachon D.M."/>
            <person name="Roberts A.W."/>
            <person name="Sato Y."/>
            <person name="Scheller H.V."/>
            <person name="Schulz B."/>
            <person name="Schulz C."/>
            <person name="Shakirov E.V."/>
            <person name="Shibagaki N."/>
            <person name="Shinohara N."/>
            <person name="Shippen D.E."/>
            <person name="Soerensen I."/>
            <person name="Sotooka R."/>
            <person name="Sugimoto N."/>
            <person name="Sugita M."/>
            <person name="Sumikawa N."/>
            <person name="Tanurdzic M."/>
            <person name="Theissen G."/>
            <person name="Ulvskov P."/>
            <person name="Wakazuki S."/>
            <person name="Weng J.K."/>
            <person name="Willats W.W."/>
            <person name="Wipf D."/>
            <person name="Wolf P.G."/>
            <person name="Yang L."/>
            <person name="Zimmer A.D."/>
            <person name="Zhu Q."/>
            <person name="Mitros T."/>
            <person name="Hellsten U."/>
            <person name="Loque D."/>
            <person name="Otillar R."/>
            <person name="Salamov A."/>
            <person name="Schmutz J."/>
            <person name="Shapiro H."/>
            <person name="Lindquist E."/>
            <person name="Lucas S."/>
            <person name="Rokhsar D."/>
            <person name="Grigoriev I.V."/>
        </authorList>
    </citation>
    <scope>NUCLEOTIDE SEQUENCE [LARGE SCALE GENOMIC DNA]</scope>
</reference>
<dbReference type="FunCoup" id="D8SCH0">
    <property type="interactions" value="4000"/>
</dbReference>